<evidence type="ECO:0000256" key="7">
    <source>
        <dbReference type="ARBA" id="ARBA00023033"/>
    </source>
</evidence>
<dbReference type="PANTHER" id="PTHR24305">
    <property type="entry name" value="CYTOCHROME P450"/>
    <property type="match status" value="1"/>
</dbReference>
<sequence>MGEAMTEVPARAHPHALPLRIAKKYNISNKYFYMDVWPFQAPILYVFDPALSQQVTQEHSLPKFEGLKPFMIHLAGPGDMVSSDGAHWKKWRSIFNPGFAASHLMTLAPFIVDKATIFTQRLTGRAERGEVFRLEEDATRLTVDIIGKLTLDLELDTQESENEMVTAFRDQVHLLPNGGPLEVLKMWQPTGIWKRWRNGRIMRSYIGNVLDQRFAKEAQTANGSAGGKKQRKRAILDLALEGYKSQQEVGGQFKASAGMDTEFREAAIAQIRTFIFAGHDTTSSTICYATYMLQKNPDCLAKIRKEHDDILGPLESTPEAIKNDPHVLNKLEYTLAVIRETLRMWPAASSTRTGEAGYTVRDPKTGEALPSEDMLVWVVHFAQHRHPDIWGNDAHEFHPERFLPENVGKLPEGAWRPFERGPRNCIGQDLALLETKIILALVLRRFSFKPAFDSLEELKNDGSYYSKEEDWKKGKQDIDEEEAYQILLGAAKPREGMPMRVKEML</sequence>
<comment type="cofactor">
    <cofactor evidence="1 8">
        <name>heme</name>
        <dbReference type="ChEBI" id="CHEBI:30413"/>
    </cofactor>
</comment>
<dbReference type="GeneID" id="89928436"/>
<keyword evidence="7" id="KW-0503">Monooxygenase</keyword>
<keyword evidence="5" id="KW-0560">Oxidoreductase</keyword>
<name>A0AAV9P3T9_9PEZI</name>
<keyword evidence="3 8" id="KW-0349">Heme</keyword>
<comment type="caution">
    <text evidence="9">The sequence shown here is derived from an EMBL/GenBank/DDBJ whole genome shotgun (WGS) entry which is preliminary data.</text>
</comment>
<dbReference type="PRINTS" id="PR00385">
    <property type="entry name" value="P450"/>
</dbReference>
<evidence type="ECO:0000256" key="3">
    <source>
        <dbReference type="ARBA" id="ARBA00022617"/>
    </source>
</evidence>
<evidence type="ECO:0000256" key="1">
    <source>
        <dbReference type="ARBA" id="ARBA00001971"/>
    </source>
</evidence>
<dbReference type="Gene3D" id="1.10.630.10">
    <property type="entry name" value="Cytochrome P450"/>
    <property type="match status" value="1"/>
</dbReference>
<keyword evidence="6 8" id="KW-0408">Iron</keyword>
<gene>
    <name evidence="9" type="ORF">LTR77_007100</name>
</gene>
<proteinExistence type="predicted"/>
<dbReference type="Proteomes" id="UP001337655">
    <property type="component" value="Unassembled WGS sequence"/>
</dbReference>
<evidence type="ECO:0000313" key="9">
    <source>
        <dbReference type="EMBL" id="KAK5167401.1"/>
    </source>
</evidence>
<evidence type="ECO:0008006" key="11">
    <source>
        <dbReference type="Google" id="ProtNLM"/>
    </source>
</evidence>
<dbReference type="SUPFAM" id="SSF48264">
    <property type="entry name" value="Cytochrome P450"/>
    <property type="match status" value="1"/>
</dbReference>
<reference evidence="9 10" key="1">
    <citation type="submission" date="2023-08" db="EMBL/GenBank/DDBJ databases">
        <title>Black Yeasts Isolated from many extreme environments.</title>
        <authorList>
            <person name="Coleine C."/>
            <person name="Stajich J.E."/>
            <person name="Selbmann L."/>
        </authorList>
    </citation>
    <scope>NUCLEOTIDE SEQUENCE [LARGE SCALE GENOMIC DNA]</scope>
    <source>
        <strain evidence="9 10">CCFEE 5935</strain>
    </source>
</reference>
<dbReference type="PANTHER" id="PTHR24305:SF107">
    <property type="entry name" value="P450, PUTATIVE (EUROFUNG)-RELATED"/>
    <property type="match status" value="1"/>
</dbReference>
<dbReference type="InterPro" id="IPR001128">
    <property type="entry name" value="Cyt_P450"/>
</dbReference>
<keyword evidence="10" id="KW-1185">Reference proteome</keyword>
<evidence type="ECO:0000256" key="4">
    <source>
        <dbReference type="ARBA" id="ARBA00022723"/>
    </source>
</evidence>
<dbReference type="GO" id="GO:0005506">
    <property type="term" value="F:iron ion binding"/>
    <property type="evidence" value="ECO:0007669"/>
    <property type="project" value="InterPro"/>
</dbReference>
<accession>A0AAV9P3T9</accession>
<protein>
    <recommendedName>
        <fullName evidence="11">Cytochrome P450</fullName>
    </recommendedName>
</protein>
<evidence type="ECO:0000256" key="5">
    <source>
        <dbReference type="ARBA" id="ARBA00023002"/>
    </source>
</evidence>
<dbReference type="InterPro" id="IPR002401">
    <property type="entry name" value="Cyt_P450_E_grp-I"/>
</dbReference>
<evidence type="ECO:0000256" key="8">
    <source>
        <dbReference type="PIRSR" id="PIRSR602401-1"/>
    </source>
</evidence>
<feature type="binding site" description="axial binding residue" evidence="8">
    <location>
        <position position="425"/>
    </location>
    <ligand>
        <name>heme</name>
        <dbReference type="ChEBI" id="CHEBI:30413"/>
    </ligand>
    <ligandPart>
        <name>Fe</name>
        <dbReference type="ChEBI" id="CHEBI:18248"/>
    </ligandPart>
</feature>
<dbReference type="Pfam" id="PF00067">
    <property type="entry name" value="p450"/>
    <property type="match status" value="1"/>
</dbReference>
<dbReference type="GO" id="GO:0020037">
    <property type="term" value="F:heme binding"/>
    <property type="evidence" value="ECO:0007669"/>
    <property type="project" value="InterPro"/>
</dbReference>
<evidence type="ECO:0000313" key="10">
    <source>
        <dbReference type="Proteomes" id="UP001337655"/>
    </source>
</evidence>
<dbReference type="CDD" id="cd11051">
    <property type="entry name" value="CYP59-like"/>
    <property type="match status" value="1"/>
</dbReference>
<evidence type="ECO:0000256" key="6">
    <source>
        <dbReference type="ARBA" id="ARBA00023004"/>
    </source>
</evidence>
<dbReference type="InterPro" id="IPR036396">
    <property type="entry name" value="Cyt_P450_sf"/>
</dbReference>
<dbReference type="GO" id="GO:0004497">
    <property type="term" value="F:monooxygenase activity"/>
    <property type="evidence" value="ECO:0007669"/>
    <property type="project" value="UniProtKB-KW"/>
</dbReference>
<dbReference type="RefSeq" id="XP_064657107.1">
    <property type="nucleotide sequence ID" value="XM_064804337.1"/>
</dbReference>
<dbReference type="PRINTS" id="PR00463">
    <property type="entry name" value="EP450I"/>
</dbReference>
<dbReference type="EMBL" id="JAVRRT010000011">
    <property type="protein sequence ID" value="KAK5167401.1"/>
    <property type="molecule type" value="Genomic_DNA"/>
</dbReference>
<dbReference type="InterPro" id="IPR050121">
    <property type="entry name" value="Cytochrome_P450_monoxygenase"/>
</dbReference>
<dbReference type="GO" id="GO:0016705">
    <property type="term" value="F:oxidoreductase activity, acting on paired donors, with incorporation or reduction of molecular oxygen"/>
    <property type="evidence" value="ECO:0007669"/>
    <property type="project" value="InterPro"/>
</dbReference>
<dbReference type="AlphaFoldDB" id="A0AAV9P3T9"/>
<comment type="pathway">
    <text evidence="2">Secondary metabolite biosynthesis.</text>
</comment>
<organism evidence="9 10">
    <name type="scientific">Saxophila tyrrhenica</name>
    <dbReference type="NCBI Taxonomy" id="1690608"/>
    <lineage>
        <taxon>Eukaryota</taxon>
        <taxon>Fungi</taxon>
        <taxon>Dikarya</taxon>
        <taxon>Ascomycota</taxon>
        <taxon>Pezizomycotina</taxon>
        <taxon>Dothideomycetes</taxon>
        <taxon>Dothideomycetidae</taxon>
        <taxon>Mycosphaerellales</taxon>
        <taxon>Extremaceae</taxon>
        <taxon>Saxophila</taxon>
    </lineage>
</organism>
<evidence type="ECO:0000256" key="2">
    <source>
        <dbReference type="ARBA" id="ARBA00005179"/>
    </source>
</evidence>
<keyword evidence="4 8" id="KW-0479">Metal-binding</keyword>